<evidence type="ECO:0000256" key="1">
    <source>
        <dbReference type="SAM" id="MobiDB-lite"/>
    </source>
</evidence>
<feature type="region of interest" description="Disordered" evidence="1">
    <location>
        <begin position="398"/>
        <end position="466"/>
    </location>
</feature>
<feature type="compositionally biased region" description="Low complexity" evidence="1">
    <location>
        <begin position="449"/>
        <end position="460"/>
    </location>
</feature>
<keyword evidence="4" id="KW-1185">Reference proteome</keyword>
<feature type="region of interest" description="Disordered" evidence="1">
    <location>
        <begin position="55"/>
        <end position="105"/>
    </location>
</feature>
<feature type="region of interest" description="Disordered" evidence="1">
    <location>
        <begin position="180"/>
        <end position="213"/>
    </location>
</feature>
<reference evidence="3 4" key="1">
    <citation type="submission" date="2022-05" db="EMBL/GenBank/DDBJ databases">
        <authorList>
            <consortium name="Genoscope - CEA"/>
            <person name="William W."/>
        </authorList>
    </citation>
    <scope>NUCLEOTIDE SEQUENCE [LARGE SCALE GENOMIC DNA]</scope>
</reference>
<feature type="transmembrane region" description="Helical" evidence="2">
    <location>
        <begin position="683"/>
        <end position="705"/>
    </location>
</feature>
<gene>
    <name evidence="3" type="ORF">PEVE_00012399</name>
</gene>
<keyword evidence="2" id="KW-0812">Transmembrane</keyword>
<feature type="compositionally biased region" description="Polar residues" evidence="1">
    <location>
        <begin position="189"/>
        <end position="207"/>
    </location>
</feature>
<accession>A0ABN8M013</accession>
<organism evidence="3 4">
    <name type="scientific">Porites evermanni</name>
    <dbReference type="NCBI Taxonomy" id="104178"/>
    <lineage>
        <taxon>Eukaryota</taxon>
        <taxon>Metazoa</taxon>
        <taxon>Cnidaria</taxon>
        <taxon>Anthozoa</taxon>
        <taxon>Hexacorallia</taxon>
        <taxon>Scleractinia</taxon>
        <taxon>Fungiina</taxon>
        <taxon>Poritidae</taxon>
        <taxon>Porites</taxon>
    </lineage>
</organism>
<name>A0ABN8M013_9CNID</name>
<comment type="caution">
    <text evidence="3">The sequence shown here is derived from an EMBL/GenBank/DDBJ whole genome shotgun (WGS) entry which is preliminary data.</text>
</comment>
<dbReference type="Proteomes" id="UP001159427">
    <property type="component" value="Unassembled WGS sequence"/>
</dbReference>
<proteinExistence type="predicted"/>
<keyword evidence="2" id="KW-0472">Membrane</keyword>
<keyword evidence="2" id="KW-1133">Transmembrane helix</keyword>
<evidence type="ECO:0000313" key="3">
    <source>
        <dbReference type="EMBL" id="CAH3021671.1"/>
    </source>
</evidence>
<dbReference type="EMBL" id="CALNXI010000191">
    <property type="protein sequence ID" value="CAH3021671.1"/>
    <property type="molecule type" value="Genomic_DNA"/>
</dbReference>
<sequence length="870" mass="96901">MCDLLFVEHLQGENICSHFETVPRNWKCSVGSLRGERYKATQRFGKERITVTRQTMADGITGSRRRRAPFQNSPSGRSSWFSGEQSTSRPYLGHHSFPPLQGLDEPTSLQRQTEYLSSFRETATDEKFPGFDTSSQQTAQMGVSWDSIFGLESSSSTSLNSSSGYFESSTEMLPSSSVFSFGQGSGHSLGQSETPEGPSHRNQQPSTEGHECGITSCDQEVSDLIGVTPFNAGTEIDFQSYLIQDAKVEVDFYDLENRVFEKQQSRKDKQARQRIINGKVKFMVFSDCQVKDVRVWVRRETKAAKLEKDDNGMVPIQAILHRKDNRNMVEYQVDLDSVYEIEGSKRPVYKLAKVHTQERNKFELLVQVTFDNGEVSECFTSKPFLIKTKRINDESAESALYSKGKRKRPSTCPSSTARWVSQGKHQPTMVTQKTLQTEADSTDSMSPQSNSSAGSTTTARSSEDASQVDNLVVKHLKAQQANIERLSFGCMMQTSRGDIAYHLRLTNSDVYQTLEEGVVVGFFPDDDGPATIEPLSSENASQAVMAGVISRSAYVEAHAPLDTDKGQTDIVCVIGMVKVKIVGSVRTGERIYASTGQPGTGIPESHLPLGAFIIGNHTLLGMAMETCKPRYHDEVNLVRCFVCIVLGINSHQLSSEVENILENIDMDIKVAIGKSNKTTCRRMFLIILGFITFLILLGFFMYELLTPGSLFRYYLCRIGSSSGPQLSCMYNTSEEDVHVHYIPFTLLRLEEKIPSGEKKPTALGNETNSVFYFLNLDRCAYGGRTDASKYFPEKTKPVRGPTFVASFKNNCSKIYSYDGREKKWKLKECNTTDLTMTCSCNAAGVFCCQSLGLLISFAAFCLLACEQSPN</sequence>
<feature type="compositionally biased region" description="Polar residues" evidence="1">
    <location>
        <begin position="70"/>
        <end position="89"/>
    </location>
</feature>
<feature type="compositionally biased region" description="Polar residues" evidence="1">
    <location>
        <begin position="411"/>
        <end position="448"/>
    </location>
</feature>
<protein>
    <submittedName>
        <fullName evidence="3">Uncharacterized protein</fullName>
    </submittedName>
</protein>
<evidence type="ECO:0000256" key="2">
    <source>
        <dbReference type="SAM" id="Phobius"/>
    </source>
</evidence>
<evidence type="ECO:0000313" key="4">
    <source>
        <dbReference type="Proteomes" id="UP001159427"/>
    </source>
</evidence>